<dbReference type="InterPro" id="IPR006179">
    <property type="entry name" value="5_nucleotidase/apyrase"/>
</dbReference>
<dbReference type="Gene3D" id="3.60.21.10">
    <property type="match status" value="1"/>
</dbReference>
<reference evidence="12" key="1">
    <citation type="journal article" date="2007" name="PLoS Genet.">
        <title>Being pathogenic, plastic, and sexual while living with a nearly minimal bacterial genome.</title>
        <authorList>
            <person name="Sirand-Pugnet P."/>
            <person name="Lartigue C."/>
            <person name="Marenda M."/>
            <person name="Jacob D."/>
            <person name="Barre A."/>
            <person name="Barbe V."/>
            <person name="Schenowitz C."/>
            <person name="Mangenot S."/>
            <person name="Couloux A."/>
            <person name="Segurens B."/>
            <person name="de Daruvar A."/>
            <person name="Blanchard A."/>
            <person name="Citti C."/>
        </authorList>
    </citation>
    <scope>NUCLEOTIDE SEQUENCE [LARGE SCALE GENOMIC DNA]</scope>
    <source>
        <strain evidence="12">PG2</strain>
    </source>
</reference>
<evidence type="ECO:0000256" key="3">
    <source>
        <dbReference type="ARBA" id="ARBA00022729"/>
    </source>
</evidence>
<feature type="chain" id="PRO_5002683832" evidence="8">
    <location>
        <begin position="23"/>
        <end position="681"/>
    </location>
</feature>
<keyword evidence="8" id="KW-0378">Hydrolase</keyword>
<evidence type="ECO:0000256" key="2">
    <source>
        <dbReference type="ARBA" id="ARBA00022475"/>
    </source>
</evidence>
<evidence type="ECO:0000256" key="5">
    <source>
        <dbReference type="ARBA" id="ARBA00023136"/>
    </source>
</evidence>
<dbReference type="PANTHER" id="PTHR11575">
    <property type="entry name" value="5'-NUCLEOTIDASE-RELATED"/>
    <property type="match status" value="1"/>
</dbReference>
<evidence type="ECO:0000259" key="10">
    <source>
        <dbReference type="Pfam" id="PF02872"/>
    </source>
</evidence>
<dbReference type="GO" id="GO:0046872">
    <property type="term" value="F:metal ion binding"/>
    <property type="evidence" value="ECO:0007669"/>
    <property type="project" value="InterPro"/>
</dbReference>
<feature type="domain" description="5'-Nucleotidase C-terminal" evidence="10">
    <location>
        <begin position="452"/>
        <end position="618"/>
    </location>
</feature>
<accession>A5IZ32</accession>
<dbReference type="GO" id="GO:0005886">
    <property type="term" value="C:plasma membrane"/>
    <property type="evidence" value="ECO:0007669"/>
    <property type="project" value="UniProtKB-SubCell"/>
</dbReference>
<dbReference type="InterPro" id="IPR004843">
    <property type="entry name" value="Calcineurin-like_PHP"/>
</dbReference>
<dbReference type="Proteomes" id="UP000007065">
    <property type="component" value="Chromosome"/>
</dbReference>
<comment type="similarity">
    <text evidence="8">Belongs to the 5'-nucleotidase family.</text>
</comment>
<dbReference type="NCBIfam" id="NF033817">
    <property type="entry name" value="Mplas_variab_LP"/>
    <property type="match status" value="1"/>
</dbReference>
<dbReference type="SUPFAM" id="SSF56300">
    <property type="entry name" value="Metallo-dependent phosphatases"/>
    <property type="match status" value="1"/>
</dbReference>
<dbReference type="Gene3D" id="3.90.780.10">
    <property type="entry name" value="5'-Nucleotidase, C-terminal domain"/>
    <property type="match status" value="1"/>
</dbReference>
<dbReference type="PANTHER" id="PTHR11575:SF24">
    <property type="entry name" value="5'-NUCLEOTIDASE"/>
    <property type="match status" value="1"/>
</dbReference>
<dbReference type="PROSITE" id="PS00786">
    <property type="entry name" value="5_NUCLEOTIDASE_2"/>
    <property type="match status" value="1"/>
</dbReference>
<protein>
    <submittedName>
        <fullName evidence="11">5'Nucleotidase</fullName>
    </submittedName>
</protein>
<dbReference type="GeneID" id="93358327"/>
<evidence type="ECO:0000256" key="8">
    <source>
        <dbReference type="RuleBase" id="RU362119"/>
    </source>
</evidence>
<dbReference type="AlphaFoldDB" id="A5IZ32"/>
<keyword evidence="5" id="KW-0472">Membrane</keyword>
<dbReference type="KEGG" id="maa:MAG5910"/>
<gene>
    <name evidence="11" type="ordered locus">MAG5910</name>
</gene>
<dbReference type="InterPro" id="IPR036907">
    <property type="entry name" value="5'-Nucleotdase_C_sf"/>
</dbReference>
<keyword evidence="2" id="KW-1003">Cell membrane</keyword>
<evidence type="ECO:0000313" key="11">
    <source>
        <dbReference type="EMBL" id="CAL59291.1"/>
    </source>
</evidence>
<dbReference type="PROSITE" id="PS00785">
    <property type="entry name" value="5_NUCLEOTIDASE_1"/>
    <property type="match status" value="1"/>
</dbReference>
<keyword evidence="6" id="KW-0564">Palmitate</keyword>
<dbReference type="GO" id="GO:0000166">
    <property type="term" value="F:nucleotide binding"/>
    <property type="evidence" value="ECO:0007669"/>
    <property type="project" value="UniProtKB-KW"/>
</dbReference>
<evidence type="ECO:0000313" key="12">
    <source>
        <dbReference type="Proteomes" id="UP000007065"/>
    </source>
</evidence>
<evidence type="ECO:0000259" key="9">
    <source>
        <dbReference type="Pfam" id="PF00149"/>
    </source>
</evidence>
<keyword evidence="3 8" id="KW-0732">Signal</keyword>
<dbReference type="Pfam" id="PF02872">
    <property type="entry name" value="5_nucleotid_C"/>
    <property type="match status" value="1"/>
</dbReference>
<keyword evidence="7" id="KW-0449">Lipoprotein</keyword>
<dbReference type="InterPro" id="IPR006146">
    <property type="entry name" value="5'-Nucleotdase_CS"/>
</dbReference>
<evidence type="ECO:0000256" key="1">
    <source>
        <dbReference type="ARBA" id="ARBA00004193"/>
    </source>
</evidence>
<dbReference type="HOGENOM" id="CLU_394230_0_0_14"/>
<proteinExistence type="inferred from homology"/>
<dbReference type="STRING" id="347257.MAG5910"/>
<dbReference type="RefSeq" id="WP_011949749.1">
    <property type="nucleotide sequence ID" value="NC_009497.1"/>
</dbReference>
<evidence type="ECO:0000256" key="4">
    <source>
        <dbReference type="ARBA" id="ARBA00022737"/>
    </source>
</evidence>
<dbReference type="Pfam" id="PF00149">
    <property type="entry name" value="Metallophos"/>
    <property type="match status" value="1"/>
</dbReference>
<keyword evidence="8" id="KW-0547">Nucleotide-binding</keyword>
<dbReference type="PRINTS" id="PR01607">
    <property type="entry name" value="APYRASEFAMLY"/>
</dbReference>
<dbReference type="InterPro" id="IPR008334">
    <property type="entry name" value="5'-Nucleotdase_C"/>
</dbReference>
<sequence length="681" mass="76128">MKRKFILGLGAISTLAAIPTIAATCGVSSPAKVAKARAAYEDAFKKFNDAVESDVKALVEKKKAINAKDISKEQKQKLIAEKDAWVKTRTPILQDLRKKANDEFKNLKKVQKNFKTQVVKIVHTNDEHGRLVFDDGKFNNYSGMQGLAEILNKDFDRDLLLSAGDLIQGLPLSDSDKGLTISKVAKEMNYQAVAIGNHEFDYGLEHMFNIERETAGMPFLSANIVWNEKAVSEKIKTKDGKLAVKDEKVFTPYIIKTLDSGIKVGIMGITTPDTQWTSNPKNSVHVTFLDPIESGKKTVEELKSKGVNFIVALTHLGVNRPDTRWDSREFTKNVEGVDLVLDGHSHTRVDIERKDEEKGFLTQAECYTRYLSELDLVVDSETGKVSEVKQHLRTIEYTELLGGKENSIQSIKDMIGKLKEKFDAVNDKVVFKSSVEFKHTEEVKIKPGGGEREIPIWRGRAQQTNLGTFAADAAVYDFIENKPKVNGQEVQFSDDNVIGLVNGGGLRQDTQSGDIKRADLLGISPFSNRIAAVQVKGSVLLEAMKHGASKVFSGAYAQYSHNVKANINFKETKGDKFVYELDENSVKINDKAVDKNKDYYIVTNDFILIGGDGYEMLDYVKHPEKAKSVFEGGDILESYIKFGQFITNKEASKESTNPFGKRKIENYKDIEQKNIEVKHTK</sequence>
<dbReference type="SUPFAM" id="SSF55816">
    <property type="entry name" value="5'-nucleotidase (syn. UDP-sugar hydrolase), C-terminal domain"/>
    <property type="match status" value="1"/>
</dbReference>
<organism evidence="11 12">
    <name type="scientific">Mycoplasmopsis agalactiae (strain NCTC 10123 / CIP 59.7 / PG2)</name>
    <name type="common">Mycoplasma agalactiae</name>
    <dbReference type="NCBI Taxonomy" id="347257"/>
    <lineage>
        <taxon>Bacteria</taxon>
        <taxon>Bacillati</taxon>
        <taxon>Mycoplasmatota</taxon>
        <taxon>Mycoplasmoidales</taxon>
        <taxon>Metamycoplasmataceae</taxon>
        <taxon>Mycoplasmopsis</taxon>
    </lineage>
</organism>
<name>A5IZ32_MYCAP</name>
<dbReference type="InterPro" id="IPR029052">
    <property type="entry name" value="Metallo-depent_PP-like"/>
</dbReference>
<keyword evidence="4" id="KW-0677">Repeat</keyword>
<evidence type="ECO:0000256" key="6">
    <source>
        <dbReference type="ARBA" id="ARBA00023139"/>
    </source>
</evidence>
<dbReference type="InterPro" id="IPR049890">
    <property type="entry name" value="VlpA-F-like_signal"/>
</dbReference>
<keyword evidence="12" id="KW-1185">Reference proteome</keyword>
<dbReference type="EMBL" id="CU179680">
    <property type="protein sequence ID" value="CAL59291.1"/>
    <property type="molecule type" value="Genomic_DNA"/>
</dbReference>
<dbReference type="GO" id="GO:0016788">
    <property type="term" value="F:hydrolase activity, acting on ester bonds"/>
    <property type="evidence" value="ECO:0007669"/>
    <property type="project" value="InterPro"/>
</dbReference>
<feature type="domain" description="Calcineurin-like phosphoesterase" evidence="9">
    <location>
        <begin position="120"/>
        <end position="347"/>
    </location>
</feature>
<feature type="signal peptide" evidence="8">
    <location>
        <begin position="1"/>
        <end position="22"/>
    </location>
</feature>
<dbReference type="GO" id="GO:0009166">
    <property type="term" value="P:nucleotide catabolic process"/>
    <property type="evidence" value="ECO:0007669"/>
    <property type="project" value="InterPro"/>
</dbReference>
<dbReference type="CDD" id="cd00845">
    <property type="entry name" value="MPP_UshA_N_like"/>
    <property type="match status" value="1"/>
</dbReference>
<evidence type="ECO:0000256" key="7">
    <source>
        <dbReference type="ARBA" id="ARBA00023288"/>
    </source>
</evidence>
<comment type="subcellular location">
    <subcellularLocation>
        <location evidence="1">Cell membrane</location>
        <topology evidence="1">Lipid-anchor</topology>
    </subcellularLocation>
</comment>